<name>A0A1I1XT79_9BACL</name>
<organism evidence="1 2">
    <name type="scientific">Paenibacillus catalpae</name>
    <dbReference type="NCBI Taxonomy" id="1045775"/>
    <lineage>
        <taxon>Bacteria</taxon>
        <taxon>Bacillati</taxon>
        <taxon>Bacillota</taxon>
        <taxon>Bacilli</taxon>
        <taxon>Bacillales</taxon>
        <taxon>Paenibacillaceae</taxon>
        <taxon>Paenibacillus</taxon>
    </lineage>
</organism>
<dbReference type="RefSeq" id="WP_091184851.1">
    <property type="nucleotide sequence ID" value="NZ_FOMT01000002.1"/>
</dbReference>
<accession>A0A1I1XT79</accession>
<proteinExistence type="predicted"/>
<keyword evidence="2" id="KW-1185">Reference proteome</keyword>
<reference evidence="2" key="1">
    <citation type="submission" date="2016-10" db="EMBL/GenBank/DDBJ databases">
        <authorList>
            <person name="Varghese N."/>
            <person name="Submissions S."/>
        </authorList>
    </citation>
    <scope>NUCLEOTIDE SEQUENCE [LARGE SCALE GENOMIC DNA]</scope>
    <source>
        <strain evidence="2">CGMCC 1.10784</strain>
    </source>
</reference>
<evidence type="ECO:0000313" key="2">
    <source>
        <dbReference type="Proteomes" id="UP000198855"/>
    </source>
</evidence>
<gene>
    <name evidence="1" type="ORF">SAMN05216378_2333</name>
</gene>
<dbReference type="EMBL" id="FOMT01000002">
    <property type="protein sequence ID" value="SFE10431.1"/>
    <property type="molecule type" value="Genomic_DNA"/>
</dbReference>
<dbReference type="Proteomes" id="UP000198855">
    <property type="component" value="Unassembled WGS sequence"/>
</dbReference>
<dbReference type="InterPro" id="IPR049249">
    <property type="entry name" value="DUF6882"/>
</dbReference>
<dbReference type="STRING" id="1045775.SAMN05216378_2333"/>
<sequence length="245" mass="27391">MGLFDFLKKQKNAERLIRTADIQNVENFSSLQELLERYGGIALEKQLAMTESIGSLDWSVNMSAGTATFGDDLTFPIQILGSVSHQSNTWLWAWANAQAQISSNSLTQAIQLKAYGNKNNIPELSEKTIPVTNNEGHVIASIASGMFKNRFYYAGNYGAGTAFFTIDVTEEDLKEQPESVLTVFPQLIMTFELNHRKALSFYLKDKGFEVYESKNDSLTGISAKLTVTAHFDELNRMINLEATHK</sequence>
<dbReference type="Pfam" id="PF21813">
    <property type="entry name" value="DUF6882"/>
    <property type="match status" value="1"/>
</dbReference>
<evidence type="ECO:0000313" key="1">
    <source>
        <dbReference type="EMBL" id="SFE10431.1"/>
    </source>
</evidence>
<dbReference type="AlphaFoldDB" id="A0A1I1XT79"/>
<protein>
    <submittedName>
        <fullName evidence="1">Uncharacterized protein</fullName>
    </submittedName>
</protein>
<dbReference type="OrthoDB" id="7859927at2"/>